<evidence type="ECO:0000256" key="12">
    <source>
        <dbReference type="ARBA" id="ARBA00022759"/>
    </source>
</evidence>
<dbReference type="Pfam" id="PF00910">
    <property type="entry name" value="RNA_helicase"/>
    <property type="match status" value="1"/>
</dbReference>
<evidence type="ECO:0000256" key="5">
    <source>
        <dbReference type="ARBA" id="ARBA00022562"/>
    </source>
</evidence>
<keyword evidence="7" id="KW-0548">Nucleotidyltransferase</keyword>
<dbReference type="InterPro" id="IPR049912">
    <property type="entry name" value="CRESS_DNA_REP"/>
</dbReference>
<dbReference type="Gene3D" id="3.40.50.300">
    <property type="entry name" value="P-loop containing nucleotide triphosphate hydrolases"/>
    <property type="match status" value="1"/>
</dbReference>
<dbReference type="GO" id="GO:0016779">
    <property type="term" value="F:nucleotidyltransferase activity"/>
    <property type="evidence" value="ECO:0007669"/>
    <property type="project" value="UniProtKB-KW"/>
</dbReference>
<dbReference type="SUPFAM" id="SSF52540">
    <property type="entry name" value="P-loop containing nucleoside triphosphate hydrolases"/>
    <property type="match status" value="1"/>
</dbReference>
<keyword evidence="12" id="KW-0255">Endonuclease</keyword>
<comment type="catalytic activity">
    <reaction evidence="19">
        <text>ATP + H2O = ADP + phosphate + H(+)</text>
        <dbReference type="Rhea" id="RHEA:13065"/>
        <dbReference type="ChEBI" id="CHEBI:15377"/>
        <dbReference type="ChEBI" id="CHEBI:15378"/>
        <dbReference type="ChEBI" id="CHEBI:30616"/>
        <dbReference type="ChEBI" id="CHEBI:43474"/>
        <dbReference type="ChEBI" id="CHEBI:456216"/>
    </reaction>
</comment>
<evidence type="ECO:0000256" key="19">
    <source>
        <dbReference type="ARBA" id="ARBA00049360"/>
    </source>
</evidence>
<dbReference type="GO" id="GO:0042025">
    <property type="term" value="C:host cell nucleus"/>
    <property type="evidence" value="ECO:0007669"/>
    <property type="project" value="UniProtKB-SubCell"/>
</dbReference>
<dbReference type="InterPro" id="IPR000605">
    <property type="entry name" value="Helicase_SF3_ssDNA/RNA_vir"/>
</dbReference>
<sequence length="309" mass="36157">MEREVNLNFKARSYCFTINNYTEEDIQRLDNIQCKYIVYGKEVAPSTGTRHLQGYIQFRNMRSFNALKNDLGNHVHLERAMGSPQQNIEYCTKDGDWKERGERPKQGKRNDLNDAIELVKQKRRIDEAIEEYPETVAKYHKGLQIIANYYKKPATFHRLNPRRCIWLYGAAGSGKTRRAKEIFDQEHYLPGDVYLFVQGNKEFINGYMGEKGALLDDFRHDQINFAVLLKMLDPWNDCPVNTKGSWEWWIADLVIITCCKSPQEEFRGIQEDLNQLLRRIIIQRTDIPEQTDLNEVDSDNSAISLNLLL</sequence>
<evidence type="ECO:0000259" key="20">
    <source>
        <dbReference type="PROSITE" id="PS52020"/>
    </source>
</evidence>
<evidence type="ECO:0000256" key="11">
    <source>
        <dbReference type="ARBA" id="ARBA00022741"/>
    </source>
</evidence>
<keyword evidence="11" id="KW-0547">Nucleotide-binding</keyword>
<evidence type="ECO:0000256" key="9">
    <source>
        <dbReference type="ARBA" id="ARBA00022722"/>
    </source>
</evidence>
<keyword evidence="9" id="KW-0540">Nuclease</keyword>
<evidence type="ECO:0000256" key="7">
    <source>
        <dbReference type="ARBA" id="ARBA00022695"/>
    </source>
</evidence>
<dbReference type="PROSITE" id="PS52020">
    <property type="entry name" value="CRESS_DNA_REP"/>
    <property type="match status" value="1"/>
</dbReference>
<evidence type="ECO:0000256" key="6">
    <source>
        <dbReference type="ARBA" id="ARBA00022679"/>
    </source>
</evidence>
<keyword evidence="15" id="KW-0238">DNA-binding</keyword>
<organism evidence="21">
    <name type="scientific">Dipodfec virus RodF1_112</name>
    <dbReference type="NCBI Taxonomy" id="2929274"/>
    <lineage>
        <taxon>Viruses</taxon>
        <taxon>Monodnaviria</taxon>
        <taxon>Shotokuvirae</taxon>
        <taxon>Cressdnaviricota</taxon>
    </lineage>
</organism>
<evidence type="ECO:0000256" key="10">
    <source>
        <dbReference type="ARBA" id="ARBA00022723"/>
    </source>
</evidence>
<evidence type="ECO:0000256" key="2">
    <source>
        <dbReference type="ARBA" id="ARBA00004147"/>
    </source>
</evidence>
<evidence type="ECO:0000256" key="4">
    <source>
        <dbReference type="ARBA" id="ARBA00014531"/>
    </source>
</evidence>
<keyword evidence="6" id="KW-0808">Transferase</keyword>
<evidence type="ECO:0000256" key="16">
    <source>
        <dbReference type="ARBA" id="ARBA00023268"/>
    </source>
</evidence>
<evidence type="ECO:0000256" key="13">
    <source>
        <dbReference type="ARBA" id="ARBA00022801"/>
    </source>
</evidence>
<keyword evidence="14" id="KW-0190">Covalent protein-DNA linkage</keyword>
<accession>A0A976N2X2</accession>
<evidence type="ECO:0000313" key="21">
    <source>
        <dbReference type="EMBL" id="UPW41889.1"/>
    </source>
</evidence>
<reference evidence="21" key="1">
    <citation type="submission" date="2022-02" db="EMBL/GenBank/DDBJ databases">
        <title>Towards deciphering the DNA virus diversity associated with rodent species in the families Cricetidae and Heteromyidae.</title>
        <authorList>
            <person name="Lund M."/>
            <person name="Larsen B.B."/>
            <person name="Gryseels S."/>
            <person name="Kraberger S."/>
            <person name="Rowsey D.M."/>
            <person name="Steger L."/>
            <person name="Yule K.M."/>
            <person name="Upham N.S."/>
            <person name="Worobey M."/>
            <person name="Van Doorslaer K."/>
            <person name="Varsani A."/>
        </authorList>
    </citation>
    <scope>NUCLEOTIDE SEQUENCE</scope>
    <source>
        <strain evidence="21">NeonRodF1_112</strain>
    </source>
</reference>
<evidence type="ECO:0000256" key="18">
    <source>
        <dbReference type="ARBA" id="ARBA00032243"/>
    </source>
</evidence>
<dbReference type="GO" id="GO:0003723">
    <property type="term" value="F:RNA binding"/>
    <property type="evidence" value="ECO:0007669"/>
    <property type="project" value="InterPro"/>
</dbReference>
<keyword evidence="13" id="KW-0378">Hydrolase</keyword>
<feature type="domain" description="CRESS-DNA virus Rep endonuclease" evidence="20">
    <location>
        <begin position="8"/>
        <end position="103"/>
    </location>
</feature>
<comment type="cofactor">
    <cofactor evidence="1">
        <name>Mn(2+)</name>
        <dbReference type="ChEBI" id="CHEBI:29035"/>
    </cofactor>
</comment>
<keyword evidence="8" id="KW-0235">DNA replication</keyword>
<dbReference type="GO" id="GO:0016787">
    <property type="term" value="F:hydrolase activity"/>
    <property type="evidence" value="ECO:0007669"/>
    <property type="project" value="UniProtKB-KW"/>
</dbReference>
<evidence type="ECO:0000256" key="1">
    <source>
        <dbReference type="ARBA" id="ARBA00001936"/>
    </source>
</evidence>
<comment type="similarity">
    <text evidence="3">Belongs to the nanoviruses/circoviruses replication-associated protein family.</text>
</comment>
<dbReference type="GO" id="GO:0004519">
    <property type="term" value="F:endonuclease activity"/>
    <property type="evidence" value="ECO:0007669"/>
    <property type="project" value="UniProtKB-KW"/>
</dbReference>
<keyword evidence="10" id="KW-0479">Metal-binding</keyword>
<dbReference type="GO" id="GO:0000166">
    <property type="term" value="F:nucleotide binding"/>
    <property type="evidence" value="ECO:0007669"/>
    <property type="project" value="UniProtKB-KW"/>
</dbReference>
<evidence type="ECO:0000256" key="15">
    <source>
        <dbReference type="ARBA" id="ARBA00023125"/>
    </source>
</evidence>
<dbReference type="EMBL" id="OM869689">
    <property type="protein sequence ID" value="UPW41889.1"/>
    <property type="molecule type" value="Genomic_DNA"/>
</dbReference>
<evidence type="ECO:0000256" key="14">
    <source>
        <dbReference type="ARBA" id="ARBA00023124"/>
    </source>
</evidence>
<evidence type="ECO:0000256" key="3">
    <source>
        <dbReference type="ARBA" id="ARBA00008545"/>
    </source>
</evidence>
<dbReference type="GO" id="GO:0006260">
    <property type="term" value="P:DNA replication"/>
    <property type="evidence" value="ECO:0007669"/>
    <property type="project" value="UniProtKB-KW"/>
</dbReference>
<keyword evidence="16" id="KW-0511">Multifunctional enzyme</keyword>
<proteinExistence type="inferred from homology"/>
<name>A0A976N2X2_9VIRU</name>
<dbReference type="GO" id="GO:0003724">
    <property type="term" value="F:RNA helicase activity"/>
    <property type="evidence" value="ECO:0007669"/>
    <property type="project" value="InterPro"/>
</dbReference>
<evidence type="ECO:0000256" key="8">
    <source>
        <dbReference type="ARBA" id="ARBA00022705"/>
    </source>
</evidence>
<dbReference type="GO" id="GO:0003677">
    <property type="term" value="F:DNA binding"/>
    <property type="evidence" value="ECO:0007669"/>
    <property type="project" value="UniProtKB-KW"/>
</dbReference>
<evidence type="ECO:0000256" key="17">
    <source>
        <dbReference type="ARBA" id="ARBA00030754"/>
    </source>
</evidence>
<dbReference type="Gene3D" id="3.40.1310.20">
    <property type="match status" value="1"/>
</dbReference>
<protein>
    <recommendedName>
        <fullName evidence="4">Replication-associated protein</fullName>
    </recommendedName>
    <alternativeName>
        <fullName evidence="17">ATP-dependent helicase Rep</fullName>
    </alternativeName>
    <alternativeName>
        <fullName evidence="18">RepP</fullName>
    </alternativeName>
</protein>
<dbReference type="Pfam" id="PF02407">
    <property type="entry name" value="Viral_Rep"/>
    <property type="match status" value="1"/>
</dbReference>
<keyword evidence="5" id="KW-1048">Host nucleus</keyword>
<comment type="subcellular location">
    <subcellularLocation>
        <location evidence="2">Host nucleus</location>
    </subcellularLocation>
</comment>
<dbReference type="InterPro" id="IPR027417">
    <property type="entry name" value="P-loop_NTPase"/>
</dbReference>
<dbReference type="GO" id="GO:0046872">
    <property type="term" value="F:metal ion binding"/>
    <property type="evidence" value="ECO:0007669"/>
    <property type="project" value="UniProtKB-KW"/>
</dbReference>